<keyword evidence="8" id="KW-0863">Zinc-finger</keyword>
<evidence type="ECO:0000256" key="3">
    <source>
        <dbReference type="ARBA" id="ARBA00022722"/>
    </source>
</evidence>
<gene>
    <name evidence="11" type="primary">Ervk18_1</name>
    <name evidence="11" type="ORF">MOHOCH_R15274</name>
</gene>
<evidence type="ECO:0000256" key="5">
    <source>
        <dbReference type="ARBA" id="ARBA00022759"/>
    </source>
</evidence>
<evidence type="ECO:0000313" key="11">
    <source>
        <dbReference type="EMBL" id="NXA62694.1"/>
    </source>
</evidence>
<dbReference type="InterPro" id="IPR036397">
    <property type="entry name" value="RNaseH_sf"/>
</dbReference>
<comment type="caution">
    <text evidence="11">The sequence shown here is derived from an EMBL/GenBank/DDBJ whole genome shotgun (WGS) entry which is preliminary data.</text>
</comment>
<keyword evidence="3" id="KW-0540">Nuclease</keyword>
<proteinExistence type="predicted"/>
<dbReference type="Proteomes" id="UP000586926">
    <property type="component" value="Unassembled WGS sequence"/>
</dbReference>
<evidence type="ECO:0000256" key="2">
    <source>
        <dbReference type="ARBA" id="ARBA00022695"/>
    </source>
</evidence>
<reference evidence="11 12" key="1">
    <citation type="submission" date="2019-09" db="EMBL/GenBank/DDBJ databases">
        <title>Bird 10,000 Genomes (B10K) Project - Family phase.</title>
        <authorList>
            <person name="Zhang G."/>
        </authorList>
    </citation>
    <scope>NUCLEOTIDE SEQUENCE [LARGE SCALE GENOMIC DNA]</scope>
    <source>
        <strain evidence="11">B10K-DU-030-22</strain>
        <tissue evidence="11">Blood</tissue>
    </source>
</reference>
<dbReference type="SUPFAM" id="SSF53098">
    <property type="entry name" value="Ribonuclease H-like"/>
    <property type="match status" value="1"/>
</dbReference>
<evidence type="ECO:0000259" key="9">
    <source>
        <dbReference type="PROSITE" id="PS50876"/>
    </source>
</evidence>
<keyword evidence="12" id="KW-1185">Reference proteome</keyword>
<dbReference type="GO" id="GO:0035613">
    <property type="term" value="F:RNA stem-loop binding"/>
    <property type="evidence" value="ECO:0007669"/>
    <property type="project" value="TreeGrafter"/>
</dbReference>
<evidence type="ECO:0000256" key="7">
    <source>
        <dbReference type="ARBA" id="ARBA00022918"/>
    </source>
</evidence>
<keyword evidence="6" id="KW-0378">Hydrolase</keyword>
<accession>A0A7K7XBL2</accession>
<dbReference type="Gene3D" id="1.10.10.200">
    <property type="match status" value="1"/>
</dbReference>
<dbReference type="PROSITE" id="PS50879">
    <property type="entry name" value="RNASE_H_1"/>
    <property type="match status" value="1"/>
</dbReference>
<dbReference type="PANTHER" id="PTHR41694">
    <property type="entry name" value="ENDOGENOUS RETROVIRUS GROUP K MEMBER POL PROTEIN"/>
    <property type="match status" value="1"/>
</dbReference>
<evidence type="ECO:0000256" key="6">
    <source>
        <dbReference type="ARBA" id="ARBA00022801"/>
    </source>
</evidence>
<keyword evidence="4" id="KW-0479">Metal-binding</keyword>
<dbReference type="EMBL" id="VZTA01010559">
    <property type="protein sequence ID" value="NXA62694.1"/>
    <property type="molecule type" value="Genomic_DNA"/>
</dbReference>
<feature type="non-terminal residue" evidence="11">
    <location>
        <position position="1"/>
    </location>
</feature>
<evidence type="ECO:0000259" key="10">
    <source>
        <dbReference type="PROSITE" id="PS50879"/>
    </source>
</evidence>
<feature type="domain" description="Integrase-type" evidence="9">
    <location>
        <begin position="98"/>
        <end position="141"/>
    </location>
</feature>
<protein>
    <submittedName>
        <fullName evidence="11">POK18 protein</fullName>
    </submittedName>
</protein>
<dbReference type="AlphaFoldDB" id="A0A7K7XBL2"/>
<organism evidence="11 12">
    <name type="scientific">Mohoua ochrocephala</name>
    <dbReference type="NCBI Taxonomy" id="874463"/>
    <lineage>
        <taxon>Eukaryota</taxon>
        <taxon>Metazoa</taxon>
        <taxon>Chordata</taxon>
        <taxon>Craniata</taxon>
        <taxon>Vertebrata</taxon>
        <taxon>Euteleostomi</taxon>
        <taxon>Archelosauria</taxon>
        <taxon>Archosauria</taxon>
        <taxon>Dinosauria</taxon>
        <taxon>Saurischia</taxon>
        <taxon>Theropoda</taxon>
        <taxon>Coelurosauria</taxon>
        <taxon>Aves</taxon>
        <taxon>Neognathae</taxon>
        <taxon>Neoaves</taxon>
        <taxon>Telluraves</taxon>
        <taxon>Australaves</taxon>
        <taxon>Passeriformes</taxon>
        <taxon>Meliphagoidea</taxon>
        <taxon>Acanthizidae</taxon>
        <taxon>Mohoua</taxon>
    </lineage>
</organism>
<evidence type="ECO:0000313" key="12">
    <source>
        <dbReference type="Proteomes" id="UP000586926"/>
    </source>
</evidence>
<sequence>VKLAASVETFQLLKNEPLNLISDSLYVISILNRIEHSFLKEVHNKNLFILLSTLYDYVLCRCHCFYVIHFKSHTSLPRPLVESNAVMDALTKMATIPNQITQAKLSHEFYHQNANKQQLNKQFSLTLSQVRQIVPSCPDCAYLTPLPTTVGTNP</sequence>
<dbReference type="Gene3D" id="3.30.420.10">
    <property type="entry name" value="Ribonuclease H-like superfamily/Ribonuclease H"/>
    <property type="match status" value="1"/>
</dbReference>
<dbReference type="Pfam" id="PF02022">
    <property type="entry name" value="Integrase_Zn"/>
    <property type="match status" value="1"/>
</dbReference>
<dbReference type="GO" id="GO:0008270">
    <property type="term" value="F:zinc ion binding"/>
    <property type="evidence" value="ECO:0007669"/>
    <property type="project" value="UniProtKB-KW"/>
</dbReference>
<keyword evidence="8" id="KW-0862">Zinc</keyword>
<keyword evidence="5" id="KW-0255">Endonuclease</keyword>
<evidence type="ECO:0000256" key="8">
    <source>
        <dbReference type="PROSITE-ProRule" id="PRU00450"/>
    </source>
</evidence>
<dbReference type="SUPFAM" id="SSF46919">
    <property type="entry name" value="N-terminal Zn binding domain of HIV integrase"/>
    <property type="match status" value="1"/>
</dbReference>
<dbReference type="GO" id="GO:0004523">
    <property type="term" value="F:RNA-DNA hybrid ribonuclease activity"/>
    <property type="evidence" value="ECO:0007669"/>
    <property type="project" value="InterPro"/>
</dbReference>
<dbReference type="GO" id="GO:0003964">
    <property type="term" value="F:RNA-directed DNA polymerase activity"/>
    <property type="evidence" value="ECO:0007669"/>
    <property type="project" value="UniProtKB-KW"/>
</dbReference>
<dbReference type="InterPro" id="IPR003308">
    <property type="entry name" value="Integrase_Zn-bd_dom_N"/>
</dbReference>
<dbReference type="InterPro" id="IPR017856">
    <property type="entry name" value="Integrase-like_N"/>
</dbReference>
<dbReference type="InterPro" id="IPR012337">
    <property type="entry name" value="RNaseH-like_sf"/>
</dbReference>
<evidence type="ECO:0000256" key="4">
    <source>
        <dbReference type="ARBA" id="ARBA00022723"/>
    </source>
</evidence>
<dbReference type="PANTHER" id="PTHR41694:SF3">
    <property type="entry name" value="RNA-DIRECTED DNA POLYMERASE-RELATED"/>
    <property type="match status" value="1"/>
</dbReference>
<feature type="non-terminal residue" evidence="11">
    <location>
        <position position="154"/>
    </location>
</feature>
<keyword evidence="7" id="KW-0695">RNA-directed DNA polymerase</keyword>
<dbReference type="InterPro" id="IPR002156">
    <property type="entry name" value="RNaseH_domain"/>
</dbReference>
<evidence type="ECO:0000256" key="1">
    <source>
        <dbReference type="ARBA" id="ARBA00022679"/>
    </source>
</evidence>
<keyword evidence="2" id="KW-0548">Nucleotidyltransferase</keyword>
<keyword evidence="1" id="KW-0808">Transferase</keyword>
<feature type="domain" description="RNase H type-1" evidence="10">
    <location>
        <begin position="1"/>
        <end position="96"/>
    </location>
</feature>
<name>A0A7K7XBL2_9PASS</name>
<dbReference type="PROSITE" id="PS50876">
    <property type="entry name" value="ZF_INTEGRASE"/>
    <property type="match status" value="1"/>
</dbReference>